<dbReference type="RefSeq" id="WP_115302997.1">
    <property type="nucleotide sequence ID" value="NZ_CAAAHO010000007.1"/>
</dbReference>
<dbReference type="EMBL" id="UGNV01000001">
    <property type="protein sequence ID" value="STX29317.1"/>
    <property type="molecule type" value="Genomic_DNA"/>
</dbReference>
<sequence>MSTHSALINLYQALGYQYKVEGLCHGFAVRWLEASLLGEYEVQFFEERINYIASKSTDELVKEIRCVAAKQSSDLTEWDHILLDLRSFFDSLALFHSPDNWSSVIDNLFILQRQIEEISLIASSEIIKEKGGLKKLYSASFILTEAEIIDYLNNLGALLENTAALSKEPVALLLGNEDHSIGVIYYPGQGWDFRDINQDVEATKPVIRQSQQMAAAIKRSFAYSNHSAYTAFNVQLLSTNSDPRCELLQRELQKFKSTYPITEEIANRQTSTINLLWIAVECGILEEVEALIAAGANVNQANIHGLTPIGLATYSNDLVMIELLAKAGANIHHVDKYGKTPVWIAASKGGVAALEFFAKAGANLNIINKEGIPPICIAARNGHTSVIELFVQYKDKVELDQTDDDDATPIWLAAANGHAATIEVLAKAGANAEQACQGVTPTWIAAANGHAAALEVFAKVCDDLNIVNNEGIPPICVAAANGHIDVIEVFTQYKDIVDLNQTDEDGKTAIFLAACNNHPATIKLLAKAGAKIDEVDNSGATPVWIAASKGHAAAIESLAQAGANLNIPYQQGIAPVCVAAFQGHTSVIEVLMQYKDTIDLNQATGAGETAIFFAAINNHPDIIALLAKAGADINQADNKGATPIWIAALKGNAAAAEALAKAGANLDQSNMLRAPPICIAAQKGHTEVVNVFIRAGANLNQNDGTGATPIWLATHRGHANIVNQLAQAGADVDAMCDGKTPLFIAAQNGDQETVEALLAAQADFNIPLRMTAAELNDWAASAEHPIKYRLYSLANDKHEDEFVSMTPVQIARIMGHFDIAKLIKEKCKSQKEQSGFAKRKRDDPSLTERHEGTDKKVPFKLRHKKAYSEKRRRAESKFFSTKKEVENQAAPDNQEPGEQLGA</sequence>
<feature type="compositionally biased region" description="Basic residues" evidence="4">
    <location>
        <begin position="858"/>
        <end position="874"/>
    </location>
</feature>
<dbReference type="Proteomes" id="UP000254968">
    <property type="component" value="Unassembled WGS sequence"/>
</dbReference>
<keyword evidence="2 3" id="KW-0040">ANK repeat</keyword>
<organism evidence="5 6">
    <name type="scientific">Legionella beliardensis</name>
    <dbReference type="NCBI Taxonomy" id="91822"/>
    <lineage>
        <taxon>Bacteria</taxon>
        <taxon>Pseudomonadati</taxon>
        <taxon>Pseudomonadota</taxon>
        <taxon>Gammaproteobacteria</taxon>
        <taxon>Legionellales</taxon>
        <taxon>Legionellaceae</taxon>
        <taxon>Legionella</taxon>
    </lineage>
</organism>
<evidence type="ECO:0000256" key="2">
    <source>
        <dbReference type="ARBA" id="ARBA00023043"/>
    </source>
</evidence>
<feature type="repeat" description="ANK" evidence="3">
    <location>
        <begin position="304"/>
        <end position="336"/>
    </location>
</feature>
<dbReference type="InterPro" id="IPR050889">
    <property type="entry name" value="Dendritic_Spine_Reg/Scaffold"/>
</dbReference>
<accession>A0A378I297</accession>
<evidence type="ECO:0000256" key="1">
    <source>
        <dbReference type="ARBA" id="ARBA00022737"/>
    </source>
</evidence>
<feature type="repeat" description="ANK" evidence="3">
    <location>
        <begin position="337"/>
        <end position="369"/>
    </location>
</feature>
<reference evidence="5 6" key="1">
    <citation type="submission" date="2018-06" db="EMBL/GenBank/DDBJ databases">
        <authorList>
            <consortium name="Pathogen Informatics"/>
            <person name="Doyle S."/>
        </authorList>
    </citation>
    <scope>NUCLEOTIDE SEQUENCE [LARGE SCALE GENOMIC DNA]</scope>
    <source>
        <strain evidence="5 6">NCTC13315</strain>
    </source>
</reference>
<dbReference type="AlphaFoldDB" id="A0A378I297"/>
<dbReference type="Pfam" id="PF12796">
    <property type="entry name" value="Ank_2"/>
    <property type="match status" value="4"/>
</dbReference>
<dbReference type="SUPFAM" id="SSF48403">
    <property type="entry name" value="Ankyrin repeat"/>
    <property type="match status" value="2"/>
</dbReference>
<evidence type="ECO:0000313" key="5">
    <source>
        <dbReference type="EMBL" id="STX29317.1"/>
    </source>
</evidence>
<dbReference type="OrthoDB" id="5636137at2"/>
<evidence type="ECO:0000256" key="3">
    <source>
        <dbReference type="PROSITE-ProRule" id="PRU00023"/>
    </source>
</evidence>
<keyword evidence="1" id="KW-0677">Repeat</keyword>
<feature type="compositionally biased region" description="Basic and acidic residues" evidence="4">
    <location>
        <begin position="840"/>
        <end position="857"/>
    </location>
</feature>
<gene>
    <name evidence="5" type="ORF">NCTC13315_01856</name>
</gene>
<proteinExistence type="predicted"/>
<feature type="region of interest" description="Disordered" evidence="4">
    <location>
        <begin position="831"/>
        <end position="902"/>
    </location>
</feature>
<feature type="repeat" description="ANK" evidence="3">
    <location>
        <begin position="737"/>
        <end position="769"/>
    </location>
</feature>
<dbReference type="PANTHER" id="PTHR24166:SF63">
    <property type="entry name" value="ANKYRIN REPEAT DOMAIN 29"/>
    <property type="match status" value="1"/>
</dbReference>
<dbReference type="PROSITE" id="PS50088">
    <property type="entry name" value="ANK_REPEAT"/>
    <property type="match status" value="10"/>
</dbReference>
<feature type="repeat" description="ANK" evidence="3">
    <location>
        <begin position="405"/>
        <end position="437"/>
    </location>
</feature>
<feature type="repeat" description="ANK" evidence="3">
    <location>
        <begin position="672"/>
        <end position="704"/>
    </location>
</feature>
<dbReference type="InterPro" id="IPR002110">
    <property type="entry name" value="Ankyrin_rpt"/>
</dbReference>
<name>A0A378I297_9GAMM</name>
<feature type="repeat" description="ANK" evidence="3">
    <location>
        <begin position="606"/>
        <end position="638"/>
    </location>
</feature>
<feature type="repeat" description="ANK" evidence="3">
    <location>
        <begin position="538"/>
        <end position="570"/>
    </location>
</feature>
<dbReference type="PANTHER" id="PTHR24166">
    <property type="entry name" value="ROLLING PEBBLES, ISOFORM B"/>
    <property type="match status" value="1"/>
</dbReference>
<feature type="repeat" description="ANK" evidence="3">
    <location>
        <begin position="705"/>
        <end position="737"/>
    </location>
</feature>
<dbReference type="SMART" id="SM00248">
    <property type="entry name" value="ANK"/>
    <property type="match status" value="16"/>
</dbReference>
<evidence type="ECO:0000313" key="6">
    <source>
        <dbReference type="Proteomes" id="UP000254968"/>
    </source>
</evidence>
<dbReference type="PROSITE" id="PS50297">
    <property type="entry name" value="ANK_REP_REGION"/>
    <property type="match status" value="9"/>
</dbReference>
<protein>
    <submittedName>
        <fullName evidence="5">Ankyrin 3</fullName>
    </submittedName>
</protein>
<keyword evidence="6" id="KW-1185">Reference proteome</keyword>
<dbReference type="Gene3D" id="1.25.40.20">
    <property type="entry name" value="Ankyrin repeat-containing domain"/>
    <property type="match status" value="4"/>
</dbReference>
<feature type="repeat" description="ANK" evidence="3">
    <location>
        <begin position="639"/>
        <end position="671"/>
    </location>
</feature>
<feature type="repeat" description="ANK" evidence="3">
    <location>
        <begin position="505"/>
        <end position="537"/>
    </location>
</feature>
<evidence type="ECO:0000256" key="4">
    <source>
        <dbReference type="SAM" id="MobiDB-lite"/>
    </source>
</evidence>
<dbReference type="InterPro" id="IPR036770">
    <property type="entry name" value="Ankyrin_rpt-contain_sf"/>
</dbReference>